<dbReference type="SUPFAM" id="SSF53167">
    <property type="entry name" value="Purine and uridine phosphorylases"/>
    <property type="match status" value="1"/>
</dbReference>
<dbReference type="InterPro" id="IPR027417">
    <property type="entry name" value="P-loop_NTPase"/>
</dbReference>
<dbReference type="InterPro" id="IPR035994">
    <property type="entry name" value="Nucleoside_phosphorylase_sf"/>
</dbReference>
<feature type="domain" description="Nephrocystin 3-like N-terminal" evidence="6">
    <location>
        <begin position="375"/>
        <end position="547"/>
    </location>
</feature>
<dbReference type="Gene3D" id="3.40.50.300">
    <property type="entry name" value="P-loop containing nucleotide triphosphate hydrolases"/>
    <property type="match status" value="1"/>
</dbReference>
<keyword evidence="3" id="KW-1133">Transmembrane helix</keyword>
<dbReference type="PANTHER" id="PTHR46082:SF11">
    <property type="entry name" value="AAA+ ATPASE DOMAIN-CONTAINING PROTEIN-RELATED"/>
    <property type="match status" value="1"/>
</dbReference>
<dbReference type="InterPro" id="IPR036770">
    <property type="entry name" value="Ankyrin_rpt-contain_sf"/>
</dbReference>
<feature type="repeat" description="ANK" evidence="2">
    <location>
        <begin position="991"/>
        <end position="1023"/>
    </location>
</feature>
<feature type="domain" description="Nucleoside phosphorylase" evidence="4">
    <location>
        <begin position="15"/>
        <end position="306"/>
    </location>
</feature>
<evidence type="ECO:0000256" key="3">
    <source>
        <dbReference type="SAM" id="Phobius"/>
    </source>
</evidence>
<dbReference type="GO" id="GO:0009116">
    <property type="term" value="P:nucleoside metabolic process"/>
    <property type="evidence" value="ECO:0007669"/>
    <property type="project" value="InterPro"/>
</dbReference>
<accession>G9PB54</accession>
<dbReference type="Gene3D" id="3.40.50.1580">
    <property type="entry name" value="Nucleoside phosphorylase domain"/>
    <property type="match status" value="1"/>
</dbReference>
<protein>
    <submittedName>
        <fullName evidence="7">Ankyrin repeat-containing protein</fullName>
    </submittedName>
</protein>
<dbReference type="eggNOG" id="KOG0504">
    <property type="taxonomic scope" value="Eukaryota"/>
</dbReference>
<dbReference type="Proteomes" id="UP000005426">
    <property type="component" value="Unassembled WGS sequence"/>
</dbReference>
<keyword evidence="2" id="KW-0040">ANK repeat</keyword>
<dbReference type="KEGG" id="tatv:25778285"/>
<dbReference type="Gene3D" id="1.25.40.20">
    <property type="entry name" value="Ankyrin repeat-containing domain"/>
    <property type="match status" value="1"/>
</dbReference>
<dbReference type="InterPro" id="IPR054471">
    <property type="entry name" value="GPIID_WHD"/>
</dbReference>
<dbReference type="GO" id="GO:0003824">
    <property type="term" value="F:catalytic activity"/>
    <property type="evidence" value="ECO:0007669"/>
    <property type="project" value="InterPro"/>
</dbReference>
<feature type="repeat" description="ANK" evidence="2">
    <location>
        <begin position="957"/>
        <end position="979"/>
    </location>
</feature>
<dbReference type="EMBL" id="ABDG02000029">
    <property type="protein sequence ID" value="EHK39869.1"/>
    <property type="molecule type" value="Genomic_DNA"/>
</dbReference>
<dbReference type="AlphaFoldDB" id="G9PB54"/>
<proteinExistence type="predicted"/>
<dbReference type="InterPro" id="IPR002110">
    <property type="entry name" value="Ankyrin_rpt"/>
</dbReference>
<dbReference type="STRING" id="452589.G9PB54"/>
<name>G9PB54_HYPAI</name>
<reference evidence="7 8" key="1">
    <citation type="journal article" date="2011" name="Genome Biol.">
        <title>Comparative genome sequence analysis underscores mycoparasitism as the ancestral life style of Trichoderma.</title>
        <authorList>
            <person name="Kubicek C.P."/>
            <person name="Herrera-Estrella A."/>
            <person name="Seidl-Seiboth V."/>
            <person name="Martinez D.A."/>
            <person name="Druzhinina I.S."/>
            <person name="Thon M."/>
            <person name="Zeilinger S."/>
            <person name="Casas-Flores S."/>
            <person name="Horwitz B.A."/>
            <person name="Mukherjee P.K."/>
            <person name="Mukherjee M."/>
            <person name="Kredics L."/>
            <person name="Alcaraz L.D."/>
            <person name="Aerts A."/>
            <person name="Antal Z."/>
            <person name="Atanasova L."/>
            <person name="Cervantes-Badillo M.G."/>
            <person name="Challacombe J."/>
            <person name="Chertkov O."/>
            <person name="McCluskey K."/>
            <person name="Coulpier F."/>
            <person name="Deshpande N."/>
            <person name="von Doehren H."/>
            <person name="Ebbole D.J."/>
            <person name="Esquivel-Naranjo E.U."/>
            <person name="Fekete E."/>
            <person name="Flipphi M."/>
            <person name="Glaser F."/>
            <person name="Gomez-Rodriguez E.Y."/>
            <person name="Gruber S."/>
            <person name="Han C."/>
            <person name="Henrissat B."/>
            <person name="Hermosa R."/>
            <person name="Hernandez-Onate M."/>
            <person name="Karaffa L."/>
            <person name="Kosti I."/>
            <person name="Le Crom S."/>
            <person name="Lindquist E."/>
            <person name="Lucas S."/>
            <person name="Luebeck M."/>
            <person name="Luebeck P.S."/>
            <person name="Margeot A."/>
            <person name="Metz B."/>
            <person name="Misra M."/>
            <person name="Nevalainen H."/>
            <person name="Omann M."/>
            <person name="Packer N."/>
            <person name="Perrone G."/>
            <person name="Uresti-Rivera E.E."/>
            <person name="Salamov A."/>
            <person name="Schmoll M."/>
            <person name="Seiboth B."/>
            <person name="Shapiro H."/>
            <person name="Sukno S."/>
            <person name="Tamayo-Ramos J.A."/>
            <person name="Tisch D."/>
            <person name="Wiest A."/>
            <person name="Wilkinson H.H."/>
            <person name="Zhang M."/>
            <person name="Coutinho P.M."/>
            <person name="Kenerley C.M."/>
            <person name="Monte E."/>
            <person name="Baker S.E."/>
            <person name="Grigoriev I.V."/>
        </authorList>
    </citation>
    <scope>NUCLEOTIDE SEQUENCE [LARGE SCALE GENOMIC DNA]</scope>
    <source>
        <strain evidence="8">ATCC 20476 / IMI 206040</strain>
    </source>
</reference>
<dbReference type="Pfam" id="PF00023">
    <property type="entry name" value="Ank"/>
    <property type="match status" value="2"/>
</dbReference>
<comment type="caution">
    <text evidence="7">The sequence shown here is derived from an EMBL/GenBank/DDBJ whole genome shotgun (WGS) entry which is preliminary data.</text>
</comment>
<dbReference type="PANTHER" id="PTHR46082">
    <property type="entry name" value="ATP/GTP-BINDING PROTEIN-RELATED"/>
    <property type="match status" value="1"/>
</dbReference>
<dbReference type="PROSITE" id="PS50297">
    <property type="entry name" value="ANK_REP_REGION"/>
    <property type="match status" value="3"/>
</dbReference>
<dbReference type="Pfam" id="PF24883">
    <property type="entry name" value="NPHP3_N"/>
    <property type="match status" value="1"/>
</dbReference>
<keyword evidence="1" id="KW-0677">Repeat</keyword>
<dbReference type="OrthoDB" id="1577640at2759"/>
<dbReference type="Pfam" id="PF22939">
    <property type="entry name" value="WHD_GPIID"/>
    <property type="match status" value="1"/>
</dbReference>
<keyword evidence="3" id="KW-0812">Transmembrane</keyword>
<evidence type="ECO:0000313" key="8">
    <source>
        <dbReference type="Proteomes" id="UP000005426"/>
    </source>
</evidence>
<keyword evidence="3" id="KW-0472">Membrane</keyword>
<dbReference type="GeneID" id="25778285"/>
<dbReference type="PROSITE" id="PS50088">
    <property type="entry name" value="ANK_REPEAT"/>
    <property type="match status" value="3"/>
</dbReference>
<dbReference type="SMART" id="SM00248">
    <property type="entry name" value="ANK"/>
    <property type="match status" value="4"/>
</dbReference>
<keyword evidence="8" id="KW-1185">Reference proteome</keyword>
<dbReference type="PRINTS" id="PR01415">
    <property type="entry name" value="ANKYRIN"/>
</dbReference>
<feature type="domain" description="GPI inositol-deacylase winged helix" evidence="5">
    <location>
        <begin position="664"/>
        <end position="740"/>
    </location>
</feature>
<gene>
    <name evidence="7" type="ORF">TRIATDRAFT_231658</name>
</gene>
<sequence length="1188" mass="133469">MATSIKRYRHQDYTVAWVCALPLEMAAAVVMLDERHRDLPAIQNDDNSYILGRIHAHNVVIACLPSGIYGTTSATTAAAHMKYSFRSIRFFLMVGIGGGAPSKKNDIRLGDVVVSKPTMNLGGVIQYDFGKALSGGRFERVGILNKPPPVLLSAISKLQATYMLNPGKLASTISEMTTTRPDETNIFACPGEDQDVLFDQEYVHADSEETCSSCDTRKLVQRPPRNNHGPVIHYGLIASGNQVIKDSRVRDKLAQEYDILCFEMEAAGLMDNFPCLVIRGICDYSDSHKNKQWQNYAAATAAGYAKELLSTVHEHQITDTPPAELDCEHATVSADDIIKGKMLSRYAADEDLLERMSNYEHKKVHWKLSQKRLHNTTRWFLDHPSFKEWFIEKKISSLWCSGKIGSGKTMIATAVVDAARSQVSTLKSPVVFFYCDYEYNDELNASFVISSFIKQICAFQYQNFGFFPEDVAPDLRRFFGSERTLPDFDDLESIFSRLCRVVPNTVYIIDGIDALQKSHAIHLLRIVQQLFDSPDISQKSRVLLLSRDQVPGYINVGTFIRGIRQIPISTNAMQDIENFIETSIAEKMMYRKLTDDVSLLKRVEETLLTESSNMFLWVYLQLEILWETCRTDADIRHALTALPKNIEETYKRCVCRIDFQDGWALKVLKWVSFAKRSLHIEELREAVAIRSTDTKWDADKKPQRDFTVGCCANLIVLDPIDNCVRFAHSSVKQYLEEDGKKPFKERSVPGYSTEESGDLECGEYCITYLSLSDFSLQLSKISPTKTTVAIPSPYQVIQSMSGTGLHRLFLRKPQNKNSSISVPVPTPAAPNRAQYRFLDYAISNWALHTKNIHHESSRWENFMQLAMNINATWNVHPWVSGGRSKASHLHGLFGWAVKERHRPLLSLVSEVSVVHLFCDLPVVDEGLPAIHIASKLGYTDIIQILLTFCDINNVDQDGCTPLHHAASKGHTDIVRLFLQEKHIKFDVNSTSHCTPLWLAASHGHHDVLSLLIEKGASIESEDSLHGRTPLWLALENEHYLTANLLLERGAQIDWLDTSRPSPGTMAFAKRSLSLIHVLADNDVVYTSGEAALLLELIQVCIESRLQALAKLVIRQSIHVVSNHKILASLATPSNHLAVEMLHEEIRNHNLHQLPLVMPKEGHTTAVGVPLEEGVDSSGLDTANATLLH</sequence>
<evidence type="ECO:0000259" key="5">
    <source>
        <dbReference type="Pfam" id="PF22939"/>
    </source>
</evidence>
<feature type="repeat" description="ANK" evidence="2">
    <location>
        <begin position="1025"/>
        <end position="1057"/>
    </location>
</feature>
<evidence type="ECO:0000256" key="1">
    <source>
        <dbReference type="ARBA" id="ARBA00022737"/>
    </source>
</evidence>
<dbReference type="InterPro" id="IPR056884">
    <property type="entry name" value="NPHP3-like_N"/>
</dbReference>
<dbReference type="Pfam" id="PF12796">
    <property type="entry name" value="Ank_2"/>
    <property type="match status" value="1"/>
</dbReference>
<dbReference type="SUPFAM" id="SSF48403">
    <property type="entry name" value="Ankyrin repeat"/>
    <property type="match status" value="1"/>
</dbReference>
<feature type="transmembrane region" description="Helical" evidence="3">
    <location>
        <begin position="12"/>
        <end position="32"/>
    </location>
</feature>
<organism evidence="7 8">
    <name type="scientific">Hypocrea atroviridis (strain ATCC 20476 / IMI 206040)</name>
    <name type="common">Trichoderma atroviride</name>
    <dbReference type="NCBI Taxonomy" id="452589"/>
    <lineage>
        <taxon>Eukaryota</taxon>
        <taxon>Fungi</taxon>
        <taxon>Dikarya</taxon>
        <taxon>Ascomycota</taxon>
        <taxon>Pezizomycotina</taxon>
        <taxon>Sordariomycetes</taxon>
        <taxon>Hypocreomycetidae</taxon>
        <taxon>Hypocreales</taxon>
        <taxon>Hypocreaceae</taxon>
        <taxon>Trichoderma</taxon>
    </lineage>
</organism>
<evidence type="ECO:0000259" key="4">
    <source>
        <dbReference type="Pfam" id="PF01048"/>
    </source>
</evidence>
<evidence type="ECO:0000313" key="7">
    <source>
        <dbReference type="EMBL" id="EHK39869.1"/>
    </source>
</evidence>
<evidence type="ECO:0000256" key="2">
    <source>
        <dbReference type="PROSITE-ProRule" id="PRU00023"/>
    </source>
</evidence>
<dbReference type="InterPro" id="IPR053137">
    <property type="entry name" value="NLR-like"/>
</dbReference>
<dbReference type="SUPFAM" id="SSF52540">
    <property type="entry name" value="P-loop containing nucleoside triphosphate hydrolases"/>
    <property type="match status" value="1"/>
</dbReference>
<dbReference type="InterPro" id="IPR000845">
    <property type="entry name" value="Nucleoside_phosphorylase_d"/>
</dbReference>
<dbReference type="OMA" id="YCANRIN"/>
<dbReference type="Pfam" id="PF01048">
    <property type="entry name" value="PNP_UDP_1"/>
    <property type="match status" value="1"/>
</dbReference>
<dbReference type="HOGENOM" id="CLU_000288_34_2_1"/>
<evidence type="ECO:0000259" key="6">
    <source>
        <dbReference type="Pfam" id="PF24883"/>
    </source>
</evidence>